<comment type="caution">
    <text evidence="1">The sequence shown here is derived from an EMBL/GenBank/DDBJ whole genome shotgun (WGS) entry which is preliminary data.</text>
</comment>
<organism evidence="1 2">
    <name type="scientific">Heterodera schachtii</name>
    <name type="common">Sugarbeet cyst nematode worm</name>
    <name type="synonym">Tylenchus schachtii</name>
    <dbReference type="NCBI Taxonomy" id="97005"/>
    <lineage>
        <taxon>Eukaryota</taxon>
        <taxon>Metazoa</taxon>
        <taxon>Ecdysozoa</taxon>
        <taxon>Nematoda</taxon>
        <taxon>Chromadorea</taxon>
        <taxon>Rhabditida</taxon>
        <taxon>Tylenchina</taxon>
        <taxon>Tylenchomorpha</taxon>
        <taxon>Tylenchoidea</taxon>
        <taxon>Heteroderidae</taxon>
        <taxon>Heteroderinae</taxon>
        <taxon>Heterodera</taxon>
    </lineage>
</organism>
<dbReference type="AlphaFoldDB" id="A0ABD2HSR2"/>
<dbReference type="Proteomes" id="UP001620645">
    <property type="component" value="Unassembled WGS sequence"/>
</dbReference>
<evidence type="ECO:0000313" key="1">
    <source>
        <dbReference type="EMBL" id="KAL3070792.1"/>
    </source>
</evidence>
<dbReference type="EMBL" id="JBICCN010000405">
    <property type="protein sequence ID" value="KAL3070792.1"/>
    <property type="molecule type" value="Genomic_DNA"/>
</dbReference>
<proteinExistence type="predicted"/>
<name>A0ABD2HSR2_HETSC</name>
<protein>
    <submittedName>
        <fullName evidence="1">Uncharacterized protein</fullName>
    </submittedName>
</protein>
<reference evidence="1 2" key="1">
    <citation type="submission" date="2024-10" db="EMBL/GenBank/DDBJ databases">
        <authorList>
            <person name="Kim D."/>
        </authorList>
    </citation>
    <scope>NUCLEOTIDE SEQUENCE [LARGE SCALE GENOMIC DNA]</scope>
    <source>
        <strain evidence="1">Taebaek</strain>
    </source>
</reference>
<gene>
    <name evidence="1" type="ORF">niasHS_016658</name>
</gene>
<evidence type="ECO:0000313" key="2">
    <source>
        <dbReference type="Proteomes" id="UP001620645"/>
    </source>
</evidence>
<sequence>MEPDEFKTLFAEWEEENELREGGKKKHSEEKLSEVIAERTKHQSAEKLRRRELSAAGCNTKHLEQYLSEVEFLKKKEAALFRREKTIERSAKIDQRKMPKQP</sequence>
<accession>A0ABD2HSR2</accession>
<keyword evidence="2" id="KW-1185">Reference proteome</keyword>